<dbReference type="PROSITE" id="PS50093">
    <property type="entry name" value="PKD"/>
    <property type="match status" value="7"/>
</dbReference>
<dbReference type="InterPro" id="IPR013783">
    <property type="entry name" value="Ig-like_fold"/>
</dbReference>
<comment type="caution">
    <text evidence="2">The sequence shown here is derived from an EMBL/GenBank/DDBJ whole genome shotgun (WGS) entry which is preliminary data.</text>
</comment>
<protein>
    <recommendedName>
        <fullName evidence="1">PKD domain-containing protein</fullName>
    </recommendedName>
</protein>
<keyword evidence="3" id="KW-1185">Reference proteome</keyword>
<dbReference type="AlphaFoldDB" id="A0A2V2N391"/>
<feature type="domain" description="PKD" evidence="1">
    <location>
        <begin position="868"/>
        <end position="937"/>
    </location>
</feature>
<dbReference type="SMART" id="SM00089">
    <property type="entry name" value="PKD"/>
    <property type="match status" value="7"/>
</dbReference>
<dbReference type="Pfam" id="PF18911">
    <property type="entry name" value="PKD_4"/>
    <property type="match status" value="7"/>
</dbReference>
<dbReference type="SUPFAM" id="SSF49299">
    <property type="entry name" value="PKD domain"/>
    <property type="match status" value="7"/>
</dbReference>
<dbReference type="EMBL" id="QGMY01000005">
    <property type="protein sequence ID" value="PWR72975.1"/>
    <property type="molecule type" value="Genomic_DNA"/>
</dbReference>
<dbReference type="PANTHER" id="PTHR36842">
    <property type="entry name" value="PROTEIN TOLB HOMOLOG"/>
    <property type="match status" value="1"/>
</dbReference>
<organism evidence="2 3">
    <name type="scientific">Methanospirillum lacunae</name>
    <dbReference type="NCBI Taxonomy" id="668570"/>
    <lineage>
        <taxon>Archaea</taxon>
        <taxon>Methanobacteriati</taxon>
        <taxon>Methanobacteriota</taxon>
        <taxon>Stenosarchaea group</taxon>
        <taxon>Methanomicrobia</taxon>
        <taxon>Methanomicrobiales</taxon>
        <taxon>Methanospirillaceae</taxon>
        <taxon>Methanospirillum</taxon>
    </lineage>
</organism>
<feature type="domain" description="PKD" evidence="1">
    <location>
        <begin position="783"/>
        <end position="863"/>
    </location>
</feature>
<dbReference type="InterPro" id="IPR000601">
    <property type="entry name" value="PKD_dom"/>
</dbReference>
<feature type="domain" description="PKD" evidence="1">
    <location>
        <begin position="524"/>
        <end position="587"/>
    </location>
</feature>
<dbReference type="CDD" id="cd00146">
    <property type="entry name" value="PKD"/>
    <property type="match status" value="7"/>
</dbReference>
<reference evidence="2 3" key="1">
    <citation type="submission" date="2018-05" db="EMBL/GenBank/DDBJ databases">
        <title>Draft genome of Methanospirillum lacunae Ki8-1.</title>
        <authorList>
            <person name="Dueholm M.S."/>
            <person name="Nielsen P.H."/>
            <person name="Bakmann L.F."/>
            <person name="Otzen D.E."/>
        </authorList>
    </citation>
    <scope>NUCLEOTIDE SEQUENCE [LARGE SCALE GENOMIC DNA]</scope>
    <source>
        <strain evidence="2 3">Ki8-1</strain>
    </source>
</reference>
<feature type="domain" description="PKD" evidence="1">
    <location>
        <begin position="989"/>
        <end position="1039"/>
    </location>
</feature>
<evidence type="ECO:0000313" key="2">
    <source>
        <dbReference type="EMBL" id="PWR72975.1"/>
    </source>
</evidence>
<feature type="domain" description="PKD" evidence="1">
    <location>
        <begin position="611"/>
        <end position="689"/>
    </location>
</feature>
<dbReference type="Proteomes" id="UP000245657">
    <property type="component" value="Unassembled WGS sequence"/>
</dbReference>
<evidence type="ECO:0000313" key="3">
    <source>
        <dbReference type="Proteomes" id="UP000245657"/>
    </source>
</evidence>
<dbReference type="InterPro" id="IPR022409">
    <property type="entry name" value="PKD/Chitinase_dom"/>
</dbReference>
<dbReference type="Gene3D" id="2.60.40.10">
    <property type="entry name" value="Immunoglobulins"/>
    <property type="match status" value="7"/>
</dbReference>
<gene>
    <name evidence="2" type="ORF">DK846_05715</name>
</gene>
<dbReference type="InterPro" id="IPR035986">
    <property type="entry name" value="PKD_dom_sf"/>
</dbReference>
<feature type="domain" description="PKD" evidence="1">
    <location>
        <begin position="1055"/>
        <end position="1135"/>
    </location>
</feature>
<accession>A0A2V2N391</accession>
<sequence length="1135" mass="122830">MLSGWFNMGKYMRLGVISIILLCMLAGLASASVAIAGPTTVTRGGVSDGQPNVDGFFNLSISGNDSASVPMHLGLVVIPQTMTGDICDRPPYLINNSIVGDTLVLGDDAKIWPEDYSNPYYFSKVSPNGVDSPSVGPWTVPWNGTHYYGAINTNNTTVMVGTLYPDDGTNEFVSSSLKPGSYTYHLQSDFKQSVPGSDSQDFNVTVTYGAVTAGAYNFTSWSQGSLVPISTIQSGHTVMLQGTNTDTKTTYLWVGGEGLPKCGQFLGALTVEPQPTDNKGAFMNGTWYYQWEAPCTGGNYTVYASSVNSSDVVPRLKNKYALESCSASCSEGGICGLYNCPTCGPTPATISIKVTEPEFNFTVPEIVDRCCCAAFPCGATDPMTSINLTGYTGTPQQPVRVWLFGNSWMGSAPYLVSNFTSGVDSQGTFDLDVRTLFSTNGNHIPFCELDAGEYNLVIQIPGCNSSAIDVGPSYISKDLVGYKAYQALITKLNDRGQALCPVCPKVTDKYVTLKFTIRDICNGGSADFNGTPTSGLVKLPVQFTDLSTFMGTSWSWDFGDNATSNETNPLHVYTTPGNYTVTLKVSNGTITKEQKKFDYIKVSEVPSKYFEPVANFTYSITHDTTGEVQFIDQSFGSTPLTYSWNFGDNSTSTNVSPFHQFFALGIYSVTLTVTDTHGKVSNITQQINVNAVPIYSSPVANFTYVPKNVDPMTIQFIDQSFSSTDLWYLWNFGDGTNSTDKVPAHTYTTAATYNVSLTVTDQYDNASTASQSIQVPVTPGGLPNIDFTADITSGQYPLTVQFLDNTTTTWADSWQWNFGDGAVSSLRSPSHTYTTPGQYTVTLRAANVNGEGNEMTKENYIIVQNHPPVIAATADPMSGNFPLKVEFTANATVNNKTVEQSAPLIKTWIWEFGDSSTTSEQNPTHVYETPGNYNVTVLCQLVDGVSSQIDVGTIKVGPQPYANFYWDYLDKDETCCYLVKFTDTSVGAASWNWDFGDGLTSIEQNPTHRFKEVGSYNVTLTIKDSSSATSIMTKTVQITSGYTTPTPTPTPTPVPGQVIADFTSKATATRTIAFTDVSTGEINGSTTWSWSFGDGTIASIQNPIHLYPTDGQYTVVLTVSNGQFSDSESKTIGVR</sequence>
<evidence type="ECO:0000259" key="1">
    <source>
        <dbReference type="PROSITE" id="PS50093"/>
    </source>
</evidence>
<feature type="domain" description="PKD" evidence="1">
    <location>
        <begin position="697"/>
        <end position="782"/>
    </location>
</feature>
<name>A0A2V2N391_9EURY</name>
<dbReference type="PANTHER" id="PTHR36842:SF1">
    <property type="entry name" value="PROTEIN TOLB"/>
    <property type="match status" value="1"/>
</dbReference>
<proteinExistence type="predicted"/>
<dbReference type="FunFam" id="2.60.40.10:FF:000270">
    <property type="entry name" value="Cell surface protein"/>
    <property type="match status" value="2"/>
</dbReference>